<gene>
    <name evidence="3" type="ORF">F1735_31060</name>
</gene>
<dbReference type="InterPro" id="IPR018683">
    <property type="entry name" value="DUF2169"/>
</dbReference>
<proteinExistence type="predicted"/>
<name>A0ABX0N2S4_9BURK</name>
<evidence type="ECO:0000259" key="2">
    <source>
        <dbReference type="Pfam" id="PF09937"/>
    </source>
</evidence>
<feature type="domain" description="DUF2169" evidence="2">
    <location>
        <begin position="21"/>
        <end position="322"/>
    </location>
</feature>
<reference evidence="3 4" key="1">
    <citation type="submission" date="2019-10" db="EMBL/GenBank/DDBJ databases">
        <title>Taxonomy of Antarctic Massilia spp.: description of Massilia rubra sp. nov., Massilia aquatica sp. nov., Massilia mucilaginosa sp. nov., Massilia frigida sp. nov. isolated from streams, lakes and regoliths.</title>
        <authorList>
            <person name="Holochova P."/>
            <person name="Sedlacek I."/>
            <person name="Kralova S."/>
            <person name="Maslanova I."/>
            <person name="Busse H.-J."/>
            <person name="Stankova E."/>
            <person name="Vrbovska V."/>
            <person name="Kovarovic V."/>
            <person name="Bartak M."/>
            <person name="Svec P."/>
            <person name="Pantucek R."/>
        </authorList>
    </citation>
    <scope>NUCLEOTIDE SEQUENCE [LARGE SCALE GENOMIC DNA]</scope>
    <source>
        <strain evidence="3 4">CCM 8694</strain>
    </source>
</reference>
<keyword evidence="4" id="KW-1185">Reference proteome</keyword>
<dbReference type="Pfam" id="PF09937">
    <property type="entry name" value="DUF2169"/>
    <property type="match status" value="1"/>
</dbReference>
<accession>A0ABX0N2S4</accession>
<dbReference type="Proteomes" id="UP000610594">
    <property type="component" value="Unassembled WGS sequence"/>
</dbReference>
<sequence>MYISNYTRYIAEFTTASDKSGQKHLLVIIKATYRLPLAGEAVGLMTTQLPLWMADTATGALGLSAPVYECDYVLRKPKCDVLLLGAAYAPYGIAAERVAVGMQVGTLSKAFYVTGKRTWHAGLFGTRPNQAASFTRQEISYDVAFGGYENSPDNPAERAVYLLNPVGVGFQKKMKSSLINNMPMPQTEAPADPITSPKKKYSPMSFGPLGRSWAQRAKYAGTYGARWEDEVFPFLPADFDDRYFQSAPEDQQLSCLTGGETVTLLNLTHPALTPSGRFDFTIPDLTVDVRFYPKRSAAVDVAARADTLLIEPDQQRFSVTWRVSLPIARSSDEVETVEISTPSQRRATAANQSTGAAV</sequence>
<evidence type="ECO:0000313" key="4">
    <source>
        <dbReference type="Proteomes" id="UP000610594"/>
    </source>
</evidence>
<dbReference type="RefSeq" id="WP_167240603.1">
    <property type="nucleotide sequence ID" value="NZ_WHJF01000157.1"/>
</dbReference>
<comment type="caution">
    <text evidence="3">The sequence shown here is derived from an EMBL/GenBank/DDBJ whole genome shotgun (WGS) entry which is preliminary data.</text>
</comment>
<organism evidence="3 4">
    <name type="scientific">Massilia genomosp. 1</name>
    <dbReference type="NCBI Taxonomy" id="2609280"/>
    <lineage>
        <taxon>Bacteria</taxon>
        <taxon>Pseudomonadati</taxon>
        <taxon>Pseudomonadota</taxon>
        <taxon>Betaproteobacteria</taxon>
        <taxon>Burkholderiales</taxon>
        <taxon>Oxalobacteraceae</taxon>
        <taxon>Telluria group</taxon>
        <taxon>Massilia</taxon>
    </lineage>
</organism>
<evidence type="ECO:0000256" key="1">
    <source>
        <dbReference type="SAM" id="MobiDB-lite"/>
    </source>
</evidence>
<evidence type="ECO:0000313" key="3">
    <source>
        <dbReference type="EMBL" id="NHZ66678.1"/>
    </source>
</evidence>
<protein>
    <submittedName>
        <fullName evidence="3">DUF2169 domain-containing protein</fullName>
    </submittedName>
</protein>
<dbReference type="EMBL" id="WHJF01000157">
    <property type="protein sequence ID" value="NHZ66678.1"/>
    <property type="molecule type" value="Genomic_DNA"/>
</dbReference>
<feature type="region of interest" description="Disordered" evidence="1">
    <location>
        <begin position="338"/>
        <end position="358"/>
    </location>
</feature>